<sequence>MHRYTRLMLILGLTLLSACSNSSPTTIQPLPEQPTASIPAANPEQPTSTPAISQTAVSEDNSAPPSPFNLPAFDDRQDPLSLLASFYNAVNRADYQRAYGYFEVAPMPFDQFEQGYEQTLSVKVLIDPHFVIDVGAGNQNTRVVAGLIAYDRQAGWQYFVGCYELHRVNINGPDEPWHIRNSQFELTNDLQTMSQRVGQICPVIESPARVQTPEQTLALYIYTLNQANYAQAWNYWHAQPASDLATWSQQFDPNQFIQVLINPQGLSDAGAGNLYYSTNLVWLTNDQAGQLQVQAGCVTLHRNNTEPDQPWKIQSLTLQTLQASPAALDQALNRQCP</sequence>
<feature type="signal peptide" evidence="2">
    <location>
        <begin position="1"/>
        <end position="22"/>
    </location>
</feature>
<feature type="chain" id="PRO_5045668263" evidence="2">
    <location>
        <begin position="23"/>
        <end position="337"/>
    </location>
</feature>
<organism evidence="3 4">
    <name type="scientific">Herpetosiphon gulosus</name>
    <dbReference type="NCBI Taxonomy" id="1973496"/>
    <lineage>
        <taxon>Bacteria</taxon>
        <taxon>Bacillati</taxon>
        <taxon>Chloroflexota</taxon>
        <taxon>Chloroflexia</taxon>
        <taxon>Herpetosiphonales</taxon>
        <taxon>Herpetosiphonaceae</taxon>
        <taxon>Herpetosiphon</taxon>
    </lineage>
</organism>
<evidence type="ECO:0000256" key="1">
    <source>
        <dbReference type="SAM" id="MobiDB-lite"/>
    </source>
</evidence>
<evidence type="ECO:0000256" key="2">
    <source>
        <dbReference type="SAM" id="SignalP"/>
    </source>
</evidence>
<accession>A0ABP9X7R8</accession>
<feature type="compositionally biased region" description="Polar residues" evidence="1">
    <location>
        <begin position="44"/>
        <end position="63"/>
    </location>
</feature>
<protein>
    <submittedName>
        <fullName evidence="3">Uncharacterized protein</fullName>
    </submittedName>
</protein>
<name>A0ABP9X7R8_9CHLR</name>
<dbReference type="PROSITE" id="PS51257">
    <property type="entry name" value="PROKAR_LIPOPROTEIN"/>
    <property type="match status" value="1"/>
</dbReference>
<reference evidence="3 4" key="1">
    <citation type="submission" date="2024-02" db="EMBL/GenBank/DDBJ databases">
        <title>Herpetosiphon gulosus NBRC 112829.</title>
        <authorList>
            <person name="Ichikawa N."/>
            <person name="Katano-Makiyama Y."/>
            <person name="Hidaka K."/>
        </authorList>
    </citation>
    <scope>NUCLEOTIDE SEQUENCE [LARGE SCALE GENOMIC DNA]</scope>
    <source>
        <strain evidence="3 4">NBRC 112829</strain>
    </source>
</reference>
<gene>
    <name evidence="3" type="ORF">Hgul01_04410</name>
</gene>
<dbReference type="Proteomes" id="UP001428290">
    <property type="component" value="Unassembled WGS sequence"/>
</dbReference>
<comment type="caution">
    <text evidence="3">The sequence shown here is derived from an EMBL/GenBank/DDBJ whole genome shotgun (WGS) entry which is preliminary data.</text>
</comment>
<keyword evidence="2" id="KW-0732">Signal</keyword>
<keyword evidence="4" id="KW-1185">Reference proteome</keyword>
<evidence type="ECO:0000313" key="4">
    <source>
        <dbReference type="Proteomes" id="UP001428290"/>
    </source>
</evidence>
<dbReference type="EMBL" id="BAABRU010000020">
    <property type="protein sequence ID" value="GAA5530590.1"/>
    <property type="molecule type" value="Genomic_DNA"/>
</dbReference>
<evidence type="ECO:0000313" key="3">
    <source>
        <dbReference type="EMBL" id="GAA5530590.1"/>
    </source>
</evidence>
<proteinExistence type="predicted"/>
<feature type="region of interest" description="Disordered" evidence="1">
    <location>
        <begin position="23"/>
        <end position="71"/>
    </location>
</feature>
<dbReference type="RefSeq" id="WP_345724191.1">
    <property type="nucleotide sequence ID" value="NZ_BAABRU010000020.1"/>
</dbReference>